<keyword evidence="3" id="KW-0812">Transmembrane</keyword>
<evidence type="ECO:0000256" key="3">
    <source>
        <dbReference type="SAM" id="Phobius"/>
    </source>
</evidence>
<dbReference type="CDD" id="cd17352">
    <property type="entry name" value="MFS_MCT_SLC16"/>
    <property type="match status" value="1"/>
</dbReference>
<evidence type="ECO:0000313" key="5">
    <source>
        <dbReference type="EMBL" id="EGW30842.1"/>
    </source>
</evidence>
<sequence>MSSISTCSTAEVIRLNTLEATVSTESQISEASIHEEQDSFPDGGFRAYSVVFGSFLGLVANFGTLNSMGVIQTYVATHQLTDVPTSTVSWIFSIYLALSFANCVIVGPFFDVKGATWPLIVGTIMMFGGFMAVANATTVWQFILSLSICVGIGNSLNITPLIGVLSHWFNLKRGSAIGMATMGGSIGGIIVPIMLKSLYPKFGFVWSTRILGFFCLGCMIFSIFLCRERVTRTLETREDQRHGKFKTMLGEVKEFFDFKALLDPTYAFCIAGTFAVEISLLSMLTYLASYAIAQGMDESKSYVLITIFNATGVLGRLVPGYLSDKLGYYNIMIIMLFGFTLSMFVIWLPFGHIVSALYVFASVSGFFSSSILSLTPVCLSTITPVRKFGSRYGLLYLFVSTGNLFGIPISGAIIGEGSKHQYNMFALFCCLFGILGTIGWITSRYYIVGMKLNVKV</sequence>
<dbReference type="Pfam" id="PF07690">
    <property type="entry name" value="MFS_1"/>
    <property type="match status" value="1"/>
</dbReference>
<dbReference type="InParanoid" id="G3AT78"/>
<dbReference type="KEGG" id="spaa:SPAPADRAFT_62710"/>
<dbReference type="GO" id="GO:0032218">
    <property type="term" value="P:riboflavin transport"/>
    <property type="evidence" value="ECO:0007669"/>
    <property type="project" value="TreeGrafter"/>
</dbReference>
<feature type="transmembrane region" description="Helical" evidence="3">
    <location>
        <begin position="266"/>
        <end position="289"/>
    </location>
</feature>
<feature type="transmembrane region" description="Helical" evidence="3">
    <location>
        <begin position="117"/>
        <end position="136"/>
    </location>
</feature>
<feature type="transmembrane region" description="Helical" evidence="3">
    <location>
        <begin position="206"/>
        <end position="226"/>
    </location>
</feature>
<dbReference type="GO" id="GO:0016020">
    <property type="term" value="C:membrane"/>
    <property type="evidence" value="ECO:0007669"/>
    <property type="project" value="UniProtKB-SubCell"/>
</dbReference>
<dbReference type="PROSITE" id="PS50850">
    <property type="entry name" value="MFS"/>
    <property type="match status" value="1"/>
</dbReference>
<evidence type="ECO:0000256" key="2">
    <source>
        <dbReference type="ARBA" id="ARBA00006727"/>
    </source>
</evidence>
<protein>
    <recommendedName>
        <fullName evidence="4">Major facilitator superfamily (MFS) profile domain-containing protein</fullName>
    </recommendedName>
</protein>
<dbReference type="GO" id="GO:0022857">
    <property type="term" value="F:transmembrane transporter activity"/>
    <property type="evidence" value="ECO:0007669"/>
    <property type="project" value="InterPro"/>
</dbReference>
<feature type="transmembrane region" description="Helical" evidence="3">
    <location>
        <begin position="88"/>
        <end position="110"/>
    </location>
</feature>
<dbReference type="SUPFAM" id="SSF103473">
    <property type="entry name" value="MFS general substrate transporter"/>
    <property type="match status" value="1"/>
</dbReference>
<dbReference type="PANTHER" id="PTHR11360:SF177">
    <property type="entry name" value="RIBOFLAVIN TRANSPORTER MCH5"/>
    <property type="match status" value="1"/>
</dbReference>
<keyword evidence="3" id="KW-1133">Transmembrane helix</keyword>
<evidence type="ECO:0000259" key="4">
    <source>
        <dbReference type="PROSITE" id="PS50850"/>
    </source>
</evidence>
<dbReference type="AlphaFoldDB" id="G3AT78"/>
<reference evidence="5 6" key="1">
    <citation type="journal article" date="2011" name="Proc. Natl. Acad. Sci. U.S.A.">
        <title>Comparative genomics of xylose-fermenting fungi for enhanced biofuel production.</title>
        <authorList>
            <person name="Wohlbach D.J."/>
            <person name="Kuo A."/>
            <person name="Sato T.K."/>
            <person name="Potts K.M."/>
            <person name="Salamov A.A."/>
            <person name="LaButti K.M."/>
            <person name="Sun H."/>
            <person name="Clum A."/>
            <person name="Pangilinan J.L."/>
            <person name="Lindquist E.A."/>
            <person name="Lucas S."/>
            <person name="Lapidus A."/>
            <person name="Jin M."/>
            <person name="Gunawan C."/>
            <person name="Balan V."/>
            <person name="Dale B.E."/>
            <person name="Jeffries T.W."/>
            <person name="Zinkel R."/>
            <person name="Barry K.W."/>
            <person name="Grigoriev I.V."/>
            <person name="Gasch A.P."/>
        </authorList>
    </citation>
    <scope>NUCLEOTIDE SEQUENCE [LARGE SCALE GENOMIC DNA]</scope>
    <source>
        <strain evidence="6">NRRL Y-27907 / 11-Y1</strain>
    </source>
</reference>
<keyword evidence="3" id="KW-0472">Membrane</keyword>
<comment type="subcellular location">
    <subcellularLocation>
        <location evidence="1">Membrane</location>
        <topology evidence="1">Multi-pass membrane protein</topology>
    </subcellularLocation>
</comment>
<feature type="transmembrane region" description="Helical" evidence="3">
    <location>
        <begin position="301"/>
        <end position="319"/>
    </location>
</feature>
<dbReference type="HOGENOM" id="CLU_001265_1_0_1"/>
<feature type="domain" description="Major facilitator superfamily (MFS) profile" evidence="4">
    <location>
        <begin position="49"/>
        <end position="451"/>
    </location>
</feature>
<dbReference type="PANTHER" id="PTHR11360">
    <property type="entry name" value="MONOCARBOXYLATE TRANSPORTER"/>
    <property type="match status" value="1"/>
</dbReference>
<feature type="transmembrane region" description="Helical" evidence="3">
    <location>
        <begin position="356"/>
        <end position="382"/>
    </location>
</feature>
<feature type="transmembrane region" description="Helical" evidence="3">
    <location>
        <begin position="425"/>
        <end position="447"/>
    </location>
</feature>
<dbReference type="InterPro" id="IPR050327">
    <property type="entry name" value="Proton-linked_MCT"/>
</dbReference>
<dbReference type="RefSeq" id="XP_007376875.1">
    <property type="nucleotide sequence ID" value="XM_007376813.1"/>
</dbReference>
<accession>G3AT78</accession>
<dbReference type="InterPro" id="IPR036259">
    <property type="entry name" value="MFS_trans_sf"/>
</dbReference>
<organism evidence="6">
    <name type="scientific">Spathaspora passalidarum (strain NRRL Y-27907 / 11-Y1)</name>
    <dbReference type="NCBI Taxonomy" id="619300"/>
    <lineage>
        <taxon>Eukaryota</taxon>
        <taxon>Fungi</taxon>
        <taxon>Dikarya</taxon>
        <taxon>Ascomycota</taxon>
        <taxon>Saccharomycotina</taxon>
        <taxon>Pichiomycetes</taxon>
        <taxon>Debaryomycetaceae</taxon>
        <taxon>Spathaspora</taxon>
    </lineage>
</organism>
<feature type="transmembrane region" description="Helical" evidence="3">
    <location>
        <begin position="394"/>
        <end position="413"/>
    </location>
</feature>
<dbReference type="InterPro" id="IPR011701">
    <property type="entry name" value="MFS"/>
</dbReference>
<comment type="similarity">
    <text evidence="2">Belongs to the major facilitator superfamily. Monocarboxylate porter (TC 2.A.1.13) family.</text>
</comment>
<evidence type="ECO:0000313" key="6">
    <source>
        <dbReference type="Proteomes" id="UP000000709"/>
    </source>
</evidence>
<proteinExistence type="inferred from homology"/>
<feature type="transmembrane region" description="Helical" evidence="3">
    <location>
        <begin position="47"/>
        <end position="68"/>
    </location>
</feature>
<feature type="transmembrane region" description="Helical" evidence="3">
    <location>
        <begin position="176"/>
        <end position="194"/>
    </location>
</feature>
<feature type="non-terminal residue" evidence="5">
    <location>
        <position position="1"/>
    </location>
</feature>
<dbReference type="Gene3D" id="1.20.1250.20">
    <property type="entry name" value="MFS general substrate transporter like domains"/>
    <property type="match status" value="1"/>
</dbReference>
<dbReference type="EMBL" id="GL996504">
    <property type="protein sequence ID" value="EGW30842.1"/>
    <property type="molecule type" value="Genomic_DNA"/>
</dbReference>
<feature type="transmembrane region" description="Helical" evidence="3">
    <location>
        <begin position="142"/>
        <end position="164"/>
    </location>
</feature>
<dbReference type="FunCoup" id="G3AT78">
    <property type="interactions" value="162"/>
</dbReference>
<dbReference type="OrthoDB" id="6509908at2759"/>
<dbReference type="eggNOG" id="KOG2504">
    <property type="taxonomic scope" value="Eukaryota"/>
</dbReference>
<gene>
    <name evidence="5" type="ORF">SPAPADRAFT_62710</name>
</gene>
<name>G3AT78_SPAPN</name>
<dbReference type="OMA" id="DLVWQIS"/>
<keyword evidence="6" id="KW-1185">Reference proteome</keyword>
<evidence type="ECO:0000256" key="1">
    <source>
        <dbReference type="ARBA" id="ARBA00004141"/>
    </source>
</evidence>
<dbReference type="Proteomes" id="UP000000709">
    <property type="component" value="Unassembled WGS sequence"/>
</dbReference>
<dbReference type="GeneID" id="18874442"/>
<dbReference type="InterPro" id="IPR020846">
    <property type="entry name" value="MFS_dom"/>
</dbReference>
<feature type="transmembrane region" description="Helical" evidence="3">
    <location>
        <begin position="326"/>
        <end position="350"/>
    </location>
</feature>